<dbReference type="Pfam" id="PF12275">
    <property type="entry name" value="DUF3616"/>
    <property type="match status" value="1"/>
</dbReference>
<evidence type="ECO:0000313" key="2">
    <source>
        <dbReference type="EMBL" id="GAH42138.1"/>
    </source>
</evidence>
<reference evidence="2" key="1">
    <citation type="journal article" date="2014" name="Front. Microbiol.">
        <title>High frequency of phylogenetically diverse reductive dehalogenase-homologous genes in deep subseafloor sedimentary metagenomes.</title>
        <authorList>
            <person name="Kawai M."/>
            <person name="Futagami T."/>
            <person name="Toyoda A."/>
            <person name="Takaki Y."/>
            <person name="Nishi S."/>
            <person name="Hori S."/>
            <person name="Arai W."/>
            <person name="Tsubouchi T."/>
            <person name="Morono Y."/>
            <person name="Uchiyama I."/>
            <person name="Ito T."/>
            <person name="Fujiyama A."/>
            <person name="Inagaki F."/>
            <person name="Takami H."/>
        </authorList>
    </citation>
    <scope>NUCLEOTIDE SEQUENCE</scope>
    <source>
        <strain evidence="2">Expedition CK06-06</strain>
    </source>
</reference>
<feature type="domain" description="DUF3616" evidence="1">
    <location>
        <begin position="9"/>
        <end position="81"/>
    </location>
</feature>
<protein>
    <recommendedName>
        <fullName evidence="1">DUF3616 domain-containing protein</fullName>
    </recommendedName>
</protein>
<gene>
    <name evidence="2" type="ORF">S03H2_11445</name>
</gene>
<organism evidence="2">
    <name type="scientific">marine sediment metagenome</name>
    <dbReference type="NCBI Taxonomy" id="412755"/>
    <lineage>
        <taxon>unclassified sequences</taxon>
        <taxon>metagenomes</taxon>
        <taxon>ecological metagenomes</taxon>
    </lineage>
</organism>
<dbReference type="AlphaFoldDB" id="X1H9Z3"/>
<name>X1H9Z3_9ZZZZ</name>
<evidence type="ECO:0000259" key="1">
    <source>
        <dbReference type="Pfam" id="PF12275"/>
    </source>
</evidence>
<comment type="caution">
    <text evidence="2">The sequence shown here is derived from an EMBL/GenBank/DDBJ whole genome shotgun (WGS) entry which is preliminary data.</text>
</comment>
<dbReference type="InterPro" id="IPR022060">
    <property type="entry name" value="DUF3616"/>
</dbReference>
<accession>X1H9Z3</accession>
<sequence>MLVQALSIAAVAVGKEMFIVADDENNVLRFYKTNQAGLPVFSYDLTEFLNIEPEYPEADIEGATMVGDRIYWITSHGRNRDGKIRPNRYRFFATSVEVQNQKITIRPVGIPCKTLIHKLVKTPAVRHLGLGRATRFDAINLKKLAPKEQGLNIEGLCASPDGKTMYIGFRNPHPVNRKTGCAEALLIPLNNAKQVIEVHKNQFLVSRFCGI</sequence>
<proteinExistence type="predicted"/>
<dbReference type="EMBL" id="BARU01005843">
    <property type="protein sequence ID" value="GAH42138.1"/>
    <property type="molecule type" value="Genomic_DNA"/>
</dbReference>